<evidence type="ECO:0008006" key="3">
    <source>
        <dbReference type="Google" id="ProtNLM"/>
    </source>
</evidence>
<dbReference type="SUPFAM" id="SSF82607">
    <property type="entry name" value="YbaB-like"/>
    <property type="match status" value="1"/>
</dbReference>
<dbReference type="GO" id="GO:0003677">
    <property type="term" value="F:DNA binding"/>
    <property type="evidence" value="ECO:0007669"/>
    <property type="project" value="UniProtKB-KW"/>
</dbReference>
<dbReference type="PIRSF" id="PIRSF004555">
    <property type="entry name" value="UCP004555"/>
    <property type="match status" value="1"/>
</dbReference>
<feature type="non-terminal residue" evidence="2">
    <location>
        <position position="1"/>
    </location>
</feature>
<dbReference type="InterPro" id="IPR036894">
    <property type="entry name" value="YbaB-like_sf"/>
</dbReference>
<dbReference type="Pfam" id="PF02575">
    <property type="entry name" value="YbaB_DNA_bd"/>
    <property type="match status" value="1"/>
</dbReference>
<dbReference type="AlphaFoldDB" id="X1SP36"/>
<gene>
    <name evidence="2" type="ORF">S12H4_11319</name>
</gene>
<dbReference type="InterPro" id="IPR004401">
    <property type="entry name" value="YbaB/EbfC"/>
</dbReference>
<dbReference type="EMBL" id="BARW01005054">
    <property type="protein sequence ID" value="GAI69564.1"/>
    <property type="molecule type" value="Genomic_DNA"/>
</dbReference>
<organism evidence="2">
    <name type="scientific">marine sediment metagenome</name>
    <dbReference type="NCBI Taxonomy" id="412755"/>
    <lineage>
        <taxon>unclassified sequences</taxon>
        <taxon>metagenomes</taxon>
        <taxon>ecological metagenomes</taxon>
    </lineage>
</organism>
<evidence type="ECO:0000313" key="2">
    <source>
        <dbReference type="EMBL" id="GAI69564.1"/>
    </source>
</evidence>
<name>X1SP36_9ZZZZ</name>
<accession>X1SP36</accession>
<dbReference type="GO" id="GO:0005829">
    <property type="term" value="C:cytosol"/>
    <property type="evidence" value="ECO:0007669"/>
    <property type="project" value="TreeGrafter"/>
</dbReference>
<reference evidence="2" key="1">
    <citation type="journal article" date="2014" name="Front. Microbiol.">
        <title>High frequency of phylogenetically diverse reductive dehalogenase-homologous genes in deep subseafloor sedimentary metagenomes.</title>
        <authorList>
            <person name="Kawai M."/>
            <person name="Futagami T."/>
            <person name="Toyoda A."/>
            <person name="Takaki Y."/>
            <person name="Nishi S."/>
            <person name="Hori S."/>
            <person name="Arai W."/>
            <person name="Tsubouchi T."/>
            <person name="Morono Y."/>
            <person name="Uchiyama I."/>
            <person name="Ito T."/>
            <person name="Fujiyama A."/>
            <person name="Inagaki F."/>
            <person name="Takami H."/>
        </authorList>
    </citation>
    <scope>NUCLEOTIDE SEQUENCE</scope>
    <source>
        <strain evidence="2">Expedition CK06-06</strain>
    </source>
</reference>
<dbReference type="PANTHER" id="PTHR33449:SF1">
    <property type="entry name" value="NUCLEOID-ASSOCIATED PROTEIN YBAB"/>
    <property type="match status" value="1"/>
</dbReference>
<protein>
    <recommendedName>
        <fullName evidence="3">Nucleoid-associated protein</fullName>
    </recommendedName>
</protein>
<proteinExistence type="predicted"/>
<comment type="caution">
    <text evidence="2">The sequence shown here is derived from an EMBL/GenBank/DDBJ whole genome shotgun (WGS) entry which is preliminary data.</text>
</comment>
<keyword evidence="1" id="KW-0238">DNA-binding</keyword>
<sequence length="72" mass="7622">TAAGGGMVTVVSNGKQEIISIKIDPEVVDANDIEMLEDLILAAVNDALYQAKQMVTEEMTKLTGGIKIPGMM</sequence>
<dbReference type="Gene3D" id="3.30.1310.10">
    <property type="entry name" value="Nucleoid-associated protein YbaB-like domain"/>
    <property type="match status" value="1"/>
</dbReference>
<dbReference type="NCBIfam" id="TIGR00103">
    <property type="entry name" value="DNA_YbaB_EbfC"/>
    <property type="match status" value="1"/>
</dbReference>
<dbReference type="PANTHER" id="PTHR33449">
    <property type="entry name" value="NUCLEOID-ASSOCIATED PROTEIN YBAB"/>
    <property type="match status" value="1"/>
</dbReference>
<evidence type="ECO:0000256" key="1">
    <source>
        <dbReference type="ARBA" id="ARBA00023125"/>
    </source>
</evidence>